<dbReference type="FunFam" id="2.30.38.10:FF:000001">
    <property type="entry name" value="Non-ribosomal peptide synthetase PvdI"/>
    <property type="match status" value="5"/>
</dbReference>
<gene>
    <name evidence="6" type="ORF">Cme02nite_73010</name>
</gene>
<dbReference type="NCBIfam" id="TIGR01733">
    <property type="entry name" value="AA-adenyl-dom"/>
    <property type="match status" value="6"/>
</dbReference>
<dbReference type="Gene3D" id="3.30.559.10">
    <property type="entry name" value="Chloramphenicol acetyltransferase-like domain"/>
    <property type="match status" value="6"/>
</dbReference>
<dbReference type="SUPFAM" id="SSF52777">
    <property type="entry name" value="CoA-dependent acyltransferases"/>
    <property type="match status" value="12"/>
</dbReference>
<accession>A0A8J3LNU0</accession>
<dbReference type="Gene3D" id="3.30.559.30">
    <property type="entry name" value="Nonribosomal peptide synthetase, condensation domain"/>
    <property type="match status" value="6"/>
</dbReference>
<dbReference type="FunFam" id="3.30.300.30:FF:000015">
    <property type="entry name" value="Nonribosomal peptide synthase SidD"/>
    <property type="match status" value="1"/>
</dbReference>
<keyword evidence="4" id="KW-0597">Phosphoprotein</keyword>
<dbReference type="CDD" id="cd17646">
    <property type="entry name" value="A_NRPS_AB3403-like"/>
    <property type="match status" value="1"/>
</dbReference>
<dbReference type="Pfam" id="PF13193">
    <property type="entry name" value="AMP-binding_C"/>
    <property type="match status" value="6"/>
</dbReference>
<comment type="cofactor">
    <cofactor evidence="1">
        <name>pantetheine 4'-phosphate</name>
        <dbReference type="ChEBI" id="CHEBI:47942"/>
    </cofactor>
</comment>
<dbReference type="InterPro" id="IPR042099">
    <property type="entry name" value="ANL_N_sf"/>
</dbReference>
<dbReference type="SMART" id="SM00823">
    <property type="entry name" value="PKS_PP"/>
    <property type="match status" value="6"/>
</dbReference>
<dbReference type="InterPro" id="IPR006162">
    <property type="entry name" value="Ppantetheine_attach_site"/>
</dbReference>
<dbReference type="NCBIfam" id="NF003417">
    <property type="entry name" value="PRK04813.1"/>
    <property type="match status" value="7"/>
</dbReference>
<dbReference type="InterPro" id="IPR025110">
    <property type="entry name" value="AMP-bd_C"/>
</dbReference>
<dbReference type="Pfam" id="PF00550">
    <property type="entry name" value="PP-binding"/>
    <property type="match status" value="6"/>
</dbReference>
<dbReference type="FunFam" id="1.10.1200.10:FF:000005">
    <property type="entry name" value="Nonribosomal peptide synthetase 1"/>
    <property type="match status" value="6"/>
</dbReference>
<dbReference type="InterPro" id="IPR001242">
    <property type="entry name" value="Condensation_dom"/>
</dbReference>
<dbReference type="InterPro" id="IPR001466">
    <property type="entry name" value="Beta-lactam-related"/>
</dbReference>
<dbReference type="Pfam" id="PF00668">
    <property type="entry name" value="Condensation"/>
    <property type="match status" value="6"/>
</dbReference>
<dbReference type="Gene3D" id="1.10.1200.10">
    <property type="entry name" value="ACP-like"/>
    <property type="match status" value="6"/>
</dbReference>
<evidence type="ECO:0000256" key="4">
    <source>
        <dbReference type="ARBA" id="ARBA00022553"/>
    </source>
</evidence>
<evidence type="ECO:0000256" key="1">
    <source>
        <dbReference type="ARBA" id="ARBA00001957"/>
    </source>
</evidence>
<dbReference type="GO" id="GO:0031177">
    <property type="term" value="F:phosphopantetheine binding"/>
    <property type="evidence" value="ECO:0007669"/>
    <property type="project" value="InterPro"/>
</dbReference>
<dbReference type="Gene3D" id="2.30.38.10">
    <property type="entry name" value="Luciferase, Domain 3"/>
    <property type="match status" value="2"/>
</dbReference>
<dbReference type="EMBL" id="BONJ01000046">
    <property type="protein sequence ID" value="GIG18969.1"/>
    <property type="molecule type" value="Genomic_DNA"/>
</dbReference>
<dbReference type="FunFam" id="3.30.300.30:FF:000010">
    <property type="entry name" value="Enterobactin synthetase component F"/>
    <property type="match status" value="5"/>
</dbReference>
<dbReference type="GO" id="GO:0043041">
    <property type="term" value="P:amino acid activation for nonribosomal peptide biosynthetic process"/>
    <property type="evidence" value="ECO:0007669"/>
    <property type="project" value="TreeGrafter"/>
</dbReference>
<dbReference type="Proteomes" id="UP000660339">
    <property type="component" value="Unassembled WGS sequence"/>
</dbReference>
<comment type="caution">
    <text evidence="6">The sequence shown here is derived from an EMBL/GenBank/DDBJ whole genome shotgun (WGS) entry which is preliminary data.</text>
</comment>
<evidence type="ECO:0000256" key="2">
    <source>
        <dbReference type="ARBA" id="ARBA00006432"/>
    </source>
</evidence>
<dbReference type="Pfam" id="PF00144">
    <property type="entry name" value="Beta-lactamase"/>
    <property type="match status" value="1"/>
</dbReference>
<evidence type="ECO:0000259" key="5">
    <source>
        <dbReference type="PROSITE" id="PS50075"/>
    </source>
</evidence>
<keyword evidence="7" id="KW-1185">Reference proteome</keyword>
<dbReference type="PANTHER" id="PTHR45527:SF1">
    <property type="entry name" value="FATTY ACID SYNTHASE"/>
    <property type="match status" value="1"/>
</dbReference>
<dbReference type="InterPro" id="IPR023213">
    <property type="entry name" value="CAT-like_dom_sf"/>
</dbReference>
<feature type="domain" description="Carrier" evidence="5">
    <location>
        <begin position="2989"/>
        <end position="3063"/>
    </location>
</feature>
<proteinExistence type="inferred from homology"/>
<dbReference type="Gene3D" id="3.30.300.30">
    <property type="match status" value="6"/>
</dbReference>
<feature type="domain" description="Carrier" evidence="5">
    <location>
        <begin position="1931"/>
        <end position="2005"/>
    </location>
</feature>
<dbReference type="GO" id="GO:0003824">
    <property type="term" value="F:catalytic activity"/>
    <property type="evidence" value="ECO:0007669"/>
    <property type="project" value="InterPro"/>
</dbReference>
<dbReference type="FunFam" id="3.40.50.12780:FF:000012">
    <property type="entry name" value="Non-ribosomal peptide synthetase"/>
    <property type="match status" value="5"/>
</dbReference>
<comment type="similarity">
    <text evidence="2">Belongs to the ATP-dependent AMP-binding enzyme family.</text>
</comment>
<dbReference type="InterPro" id="IPR012338">
    <property type="entry name" value="Beta-lactam/transpept-like"/>
</dbReference>
<dbReference type="InterPro" id="IPR036736">
    <property type="entry name" value="ACP-like_sf"/>
</dbReference>
<dbReference type="Gene3D" id="3.40.50.980">
    <property type="match status" value="4"/>
</dbReference>
<dbReference type="GO" id="GO:0005737">
    <property type="term" value="C:cytoplasm"/>
    <property type="evidence" value="ECO:0007669"/>
    <property type="project" value="TreeGrafter"/>
</dbReference>
<dbReference type="PROSITE" id="PS00455">
    <property type="entry name" value="AMP_BINDING"/>
    <property type="match status" value="6"/>
</dbReference>
<dbReference type="GO" id="GO:0044550">
    <property type="term" value="P:secondary metabolite biosynthetic process"/>
    <property type="evidence" value="ECO:0007669"/>
    <property type="project" value="UniProtKB-ARBA"/>
</dbReference>
<sequence length="6798" mass="731027">MRGHLIRLSDGDRILVTTFHHIACDAWSTEVFVRELGALYAGAPLAEPQVQYADFAAWQRARLGGDILDRQLAYWRTQLADLEPLELPTDRARPARRDWRGGSVPIVLPADLAAGVRKLAAEADTTVFVTLMAAYQALLSRYTGKADVAVGTVVSGRNRPELQQLLGYGINSLVIRSQWDDDPDFTTLLGRVRGTVLDAFDHQDTPFAKLVDELQPDRDMSRSPLYQTVFTMHEERTAGDGTVGITPVPIRWQVSKVDLTLHVEDRLDGGLAGRFEYATALFDARTVQRFAAHLIRLLEHVVADPSARVGDLGLLDAAETALVTPAPLTAATPQDYRTLQELFETQVTATPDAVAVTSGTVSLTYAQLNAKANQLAHHLRGLGAGPGVLVGVCLDRGAELVPALLGVLKSGAAYLPLDPSVPADRIAYMLDDAAAAHVVTDVEHRALLDGFTGHAVLVDTDAPELAAQPDTDPELRNTADDLIYVIYTSGSTGRPKGVALTHANVHRLFTVTAELPEFSFGTSDVWTLFHSYAFDFSVWELWGPLLYGGRLVVVPFDVARSPEDFLQLLVDEQVTVLNQTPSAFRALVAAAASGDPWVDRLALRAVVFGGEKLELADLTPWVDRVGLHGPVLVNMYGITETTVHTTFRPINGADMRVLGASPVGGPLDDLSVYLLDQHGHPVPIGVPGEIHVGGPGVARGYLNRPELTAQRFVPDPYGPAGSRLYRSGDLAKRLADGSLEFLGRIDDQVKIRGYRIELGEIQAALNAVPGIREAVVIVREDTPGDKRLVGYAVPDGEEQLPSPVQIRALMGRTLPDYMVPTAFLALPRLPLTANGKLDRKALPSPDRATIVSGADYVAPRTPAEQRMADVWQQVLKTERVGVQDGFFDLGGDSIRAVALVGALRQEGFDVAVRDVFEHRTVAALAEHVTGRPAPEQQRTVAPYALISELDRGKLPAGIVDAYPLSQVQAGMIVEMLTGTGQNNYHNVTSFRIVDADPVDADALAGAAATVVARHDVLRTGFDLISFSQPLQLVHESAVMASGVTDLTGRDAAGIAQGLRAYAASERATLFDLAAPTLFRVHAHQVDGGAWWLSVTECHAILEGWSLHSLLMELLEVYRALRSGGVPAERPAQQVRYADFIAAELAALESADSRTYWRDVVAAYPRFDVPTGWGDDSAPAEMYVQPAPYHDLDHQLRAFAASAKVSFKAVMLATHLKVLSQLTEAASFSAGLVCDARPELLGADKVYGMYLNTLPFGFDRTARTWRELVQQVFAGEVALWPHRRFPLPAVQREAGGERLIGVYFNYQDFNQVDTNLVDYQASIDDSPTEFPLTVSSRAGAFMLTANSAHLSRDNTRRLAAMYRAVLEEIVADPDGDAQRVLLPAVDATVLAERSYAVRSVPATRCVHEVFEAQVAAAPDAPAVEFDGQVLSYAQLNAKANRLAHHLRGLGVRPETLVGVCLDRGAELVPALLGVLKSGGAYLPLDSAQPAERLGFMLSDAQAPVVVTQFAHAHLFDGYPGTLLFVDEQTFETEPDTNPVTVSTPDNLIYVIYTSGSTGRPKGVSLSHASVLRLLLIAEEHYGFGPSDVWPLFHSYAFDVSVWELWGSLLYGGKLVVVPREVTRSPEDFLDLLVTHGVTVLNQTPSAFRGLVGLARDGDPRIDALKLRAVVFAGEKLEFGELAPWTARRGYEAPRLLNMYGITETTVHTTFYQVQAADVASGTGNPVGHPLGDLTVHLYDQNGHLVPLGVPGEIHVGGPGVARGYLHRPELTASKFVPDPFGPAGSRLYRSGDLARRLPDGSLEFLGRIDDQVKIRGYRIELGEIQAALNAHPGVRDGVVVVREDSPGDKRLVAYFTVAADTASDTADAAGNVAAPTAAELAEHVGAHVPPYMVPSAFVAIDAVPMTVNGKLDRRALPAPDRGALRAEREFVAPRTDAEERLAEVWRDGLGVDQVGVHDSFFDLGGDSIRAVALVGAARAAGFDLAVRDVFEHQSVAELAELVGGRTAPAEQFTPVAPYALISDADRAALPGNVVDAYPMSQAQVGMLVEMLAGDGKNAYHNVTSFRIADDVPFAAEPFRAAARQVAGRHEILRTAMELTAYSVPMQLVLDGVEIPVAVHDLRDLDTEAQRLAVRGFVAAEREVLFDLSQAPLLRFAVHLLSDDAYRVTFTQSHTITEGWSYHSLLMELLDCYRTLRDGGRAADPAKPPVRYADFIAAELASLESADDRGYWRDVVASYPPVAIPAGWAYADVAREPIRGGVALGRFADGLKALAAQTRVPIKSVLLAAHLKVLSQLTEAESFSAGLVCDARPEVLGAERVYGMHLNTLPFGFDRTARTARTWRELVQQVFAGEVALWPHRRFPLPAVQREAGGVRLIDCIFTYLDFHNIDGETVDADSTISDSPTEFDLSVTTMGGYLGLSSHTGVFNRHHMNRLSLMYEAVLAAMAAGPDGDAQAVYLPPGEARLLTPAPVVADAPQDRRTLHELFEAQVAATPDAVAVTAGTGSLTYAQLNAEANRLAHHLRGLGAGPGVLVGVCLDRGAELVPALLGVLKSGAAYLPLDPAYPADRREFMLADGDARIVLTERAHAGLFTADRELILLDETDLSAHPAANPPPVTTPDDLIYVIYTSGSTGRPKGVALTHANVHRLFTVTAELPEFSFGSSDVWTLFHSYAFDFSVWELWGPLLYGGRLVVVPFDVARSPEDFLQLLVDEQVTVLNQTPSAFRALVAAAASGDPRVDALALRVVVFGGEKLELADLTPWTDRVGLDAPVLVNMYGITETTVHTTFRPVTADDMRVLGVSPVGGPLDDLAVYLFDQQGHLVPVGVPGEIHVGGPGVARGYLNRPELTAQRFVPDPYGPAGSRLYRSGDLAKRLPDGSLEFLGRIDDQVKIRGYRIELGEIQAALRAQDGVTDAVVIVRDGNLVAYVIAEGTLDAAVLRTALGQTLPEYMIPSAFVALDRIPLTSTGKLDRRALPAPDQSALRTREHIAPRTDAEAGLARVFAEVLGVEQVGVHDGFFELGGDSLRAVALAGALRAAGFAIGVRDVFVHQSVARLAELAGDTVAVPVAAVAPFALVTDADRALLPEGVTDAYPMSQAQIGMVVAAQNSGDRAYHIVTAVKVRDGSAVDGDALRAAVAELVVHHETLRTSFAPAGYSVPLQLVHDATSVDVTVSDDASAHQSYLDGQRSLPFGLDRPGLLRIAAHPGDGGWWLTVTVSHLVTGGWDFNSLLAELTGRYQAHRDGTPAQTAPPAAVRYADFIAGELAALASADDRAYWSGVAERYAPFALPVTWSAQGETVKVRVPYHDLAPALRALADAEQVSLKSVLHAAHLKVLGQLTTEAAFSSGLVADARPEAPGADRVHGMYINTLPFGHDRGARTWRELVHRVFDRENELWAHRHYPLPQIQRDAGGRPLIGVIFNYQDFRQVADGPIDARESVGEGSTEFALAVSTAGGHIVLTTAALGRADAERLGAMYREVLAAIAADPDGDARVNHLPATERETILHTWTDTGTSTVLPDTAQLAFEAQAEATPDAVAVTEDGVHVTYADLNGRANRLAHHLRDLGVGPDVLVAVCAGRSTELVVAVLAIAKAGGGYVPLDPEYPADRLAYLVEDTAAPVLLAQRALVGELPQTAATLVVLDEPQAWADRPATDPVPTASPDDISYVIYTSGSTGRPKGTLNTHRALVNRSLLGAAPAFGVDATSTVLLKTETGFDLSMGEIWGTLLVGGRLVVARPGGHRDPAYLTGLMRDEKVTVVVFVPSMLGVMLGEGLEQCRDLKTIEAVGEELPIDLVRRVTAAMPWCTLANGYGPAEAAIEVSHWTCDPAVVGALERTPIGVPYPNVRLYVLDEQLQPVPVGAPGEVYVAGTALSRGYHNQPAMTASKFVPDPFDVGGRLYRTGDAGSWRPDGSLDYLGRIDTQIKLNGVRIELGEIEVALRGCPGVAEAAASVYTNESGRRSLVGYVVPAPGESPEPAELREQLRRSLPETMLPSAFVRVAALPLSPNGKLDRRLLPAPDTDAYVTGEYVAPRDETEARLARVWATVLGAEKVGVEDSFFDLGGDSMRAVVLVGALREAGIATSVRDVFATRTIAALAATIDLGEAADAVTSTEPFALISNWDRSALHARSGLADAYPMSQIQLGMLVELAAGDERGSYHSVIAHRISDDRPFDADLFTKAVSAVLGHHDVLRTSFEVTGLSTPMQLVHETVAPPVTIVDGRRLPAAEQSAALEEFIAAERARPFDLTAAPLVRIAAHLESDQAWWLTFTMCHAVTEGWSVNTLLAELLEVFDGLRDGTPVTLERPPLRYADFIAGELASLNSADDRSYWHDVVARHARFTLPAGWGEDEGTPREALRATVDYRDLADGLRAVAGTAQSSLKAVLHAAHLKVMSQLVGDESFFTGLVCDARPELTGADRVHGMYLNTLPFAHDRSARTWRELITATLAREVELWPHRRYPLPTIQQEVGRGLIEVFFSYQDFTRAAGEHSGEGRVGVRMGEGSTEFGLAVVARDGAYSLSTDNRTLSRANLDRIAAMYRAVLEAIVADVDGNAQAPCLPPGERERLLGAADSTPAEAVDRCVHQAFEAQAAATPHATAVEFEGVELTYAQLNAKANRLAHHLRGLGAGPETLVGVHLERGAELVPALLGVLKSGAAYLPLDPIQPADRLGFMVDDAGLSLVVTTSDLAPALSEVYSGRMILLDRQTFDTEPEANPAVFGTPDNLIYVIYTSGSTGRPKGVSLTHANVLRLLLVAQEHYGFDETDVWPLFHSYAFDVSVWELWGSLLYGGKLVVVPRDVTRSPDEFADLLVEHGVTVLNQTPSAFRGLVGLARDGDPRVKRLSLRAVVFAGEKLDIPELRPWVDRMGLARTALLNMYGITETTVHTTYHRVTKRDLEPGAPNRVGRPLSDLRVHLLDASGNLVPAGVPGEIYVAGPGVARGYLNRPELTAQRFVPDPFGPAGSRLYRSGDLAKRLPDGSLEFLGRIDDQVKIRGYRIELGEIQAALAAVPGIRDAVVVVREDTPGDKRLVAYAVPEGEEVPRPAQLRTMLARTLPDYMIPSAFVPLAALPLTPNGKLDKRALPHPDPSAQAAVWEYVAPRTPVEEQVAAVWATVLGVDRVGVRDGFFDIGGHSIRAIALVGALRAAGFAATVRDILQLQTVEALCAALSERDGDVEEERQAAPFSLIADADRERLPEDVVDAYPLARVQLGMLVELMTEGETRTYHNVASFRIPDAEPFDAVALADAVQLVADRHEVLRTSVDATDYSEPLQLVHRAATLPVTVHDLRHLDEAEQDTAVREFTARQYATPFDVTAAPLIRVDAHLETDETWRLGLTVCHVILEGWSLHALLTEILSAYRQLRAGGPVQLEPLPAVRFADVIAGEQEALASEDDRGHWQRLVDRFDKFTLPAGWGDPSSAGQPYTVRVRLFDLERDLRALASKARVSFKSVLHAAHLNVMSRLTDQAEFSTGLVSNSRPAVLGAERVLGMSLNTLPFAHDRSARTWRELVEQVYAREIEMFPHRRYPSPAIRRGQGAGERLIDVYFSYHDFDEVVGDLVAEGATIGAGANEFPLSVATEPGHLVLRTDTRSLTPDSARRVAQIFRQVLEAMAADADGDATVALLPEGELHDVTVTWNDPAYPAALTAEVTASVPELFAAQVAATPDAIAAGDLTYAALDARAGRIAAHLLALGVQREQAVGVLVERGTDLLATFLGVWRAGGAYLPLDPAQPAERIAHMLATAGADVVVTQQATADRFGDGVRLVLLDRDADAIAGHEPAAQPPVDLDQLAYVIFTSGSTGRPKGVQVTHGGLANHVRWAAAELIGDRPGGAPVFSSVAFDLVVPNVWAPLITGRRTWLFPADATLDDLGRQLVAAGPFSFIKLTPGHLDVLTHQLTAAEAAALTPVLVVAGEPFTRRTLDAWTALSPTTKVVNEYGPTEASVGTCIYPVDGPQDFDVLPIGHPLPRMTMHVLDVNMRPVPVGVIGELYVGGYGVSRGYARQPELTAAKFVPDPFGPAGSRLYRTGDLARWLPSGVVDFAGRIDDQVKIRGYRIEPGEIQAALSAHPGVADSYVTAYEVSPGDRRLVAYYVADGDTADLAAYCQQNLPEYMVPTYFVALAEMPLNANGKVDRRALPTPDTADSGPAYVPPSTPTEALLAGIWQRVLGVERIGLDDRFFALGGHSILIIQVIAAARQAGLPLGLRQLYQDQTLRDLAAAVAPETPADEPEQPAPAQAQCVVQLSVPSGMDGDQAWCAVTTALATRAVNLGQLRRAEVGKAGRRRAGELAALIEQGHSALVETNGKPVHLLVALTADTLSDLDWADVVTSLNEGTERTRRTGAVEVLPATPVTVERLSELDVAPQRVVMELSVEATAALLLDASALPEVLVAAVNRAVGGTGATVRLHHRARNGRRKGWQLDRIVRDADAPRPPVAVQTAVDGGRLQLSWAFHADAHDHGEVTRLAEDTLRALRWRTGRALPSPLAAMATEHVPGTVVALIDGGELADVRAFGVLTPGGHPVTADTVFAVGSVSKHLTALGVLRLAANGSLSLDDDVNNHLRGLRVPGDHPVTARQLLGHLSGLAPVDHVGHAPGTTGPSLRDLLGGLRAEGVPGAAYRKANVHYWVLQELMESITGTPFAPLMRELVLDPLDMADSSFDQAFPQGRPVAIGHDRHGRPIDGCWRERVDAAAAGLWTTAPDLAKVAREIRNAHLYDTGRVLRRTDAEQLLTMHPASLYGLGSIVDATGDDIEFGHGGEPAGHRAMAFSRLRAGAGVVVLTNGENGKEIIQFVGEALSRSDEWTRP</sequence>
<dbReference type="Gene3D" id="3.40.710.10">
    <property type="entry name" value="DD-peptidase/beta-lactamase superfamily"/>
    <property type="match status" value="1"/>
</dbReference>
<dbReference type="PROSITE" id="PS50075">
    <property type="entry name" value="CARRIER"/>
    <property type="match status" value="6"/>
</dbReference>
<dbReference type="InterPro" id="IPR009081">
    <property type="entry name" value="PP-bd_ACP"/>
</dbReference>
<dbReference type="InterPro" id="IPR020845">
    <property type="entry name" value="AMP-binding_CS"/>
</dbReference>
<evidence type="ECO:0000313" key="7">
    <source>
        <dbReference type="Proteomes" id="UP000660339"/>
    </source>
</evidence>
<protein>
    <recommendedName>
        <fullName evidence="5">Carrier domain-containing protein</fullName>
    </recommendedName>
</protein>
<dbReference type="Pfam" id="PF00501">
    <property type="entry name" value="AMP-binding"/>
    <property type="match status" value="6"/>
</dbReference>
<reference evidence="6" key="1">
    <citation type="submission" date="2021-01" db="EMBL/GenBank/DDBJ databases">
        <title>Whole genome shotgun sequence of Catellatospora methionotrophica NBRC 14553.</title>
        <authorList>
            <person name="Komaki H."/>
            <person name="Tamura T."/>
        </authorList>
    </citation>
    <scope>NUCLEOTIDE SEQUENCE</scope>
    <source>
        <strain evidence="6">NBRC 14553</strain>
    </source>
</reference>
<dbReference type="CDD" id="cd05930">
    <property type="entry name" value="A_NRPS"/>
    <property type="match status" value="1"/>
</dbReference>
<dbReference type="SUPFAM" id="SSF56601">
    <property type="entry name" value="beta-lactamase/transpeptidase-like"/>
    <property type="match status" value="1"/>
</dbReference>
<feature type="domain" description="Carrier" evidence="5">
    <location>
        <begin position="858"/>
        <end position="932"/>
    </location>
</feature>
<evidence type="ECO:0000313" key="6">
    <source>
        <dbReference type="EMBL" id="GIG18969.1"/>
    </source>
</evidence>
<dbReference type="InterPro" id="IPR020806">
    <property type="entry name" value="PKS_PP-bd"/>
</dbReference>
<dbReference type="CDD" id="cd19531">
    <property type="entry name" value="LCL_NRPS-like"/>
    <property type="match status" value="1"/>
</dbReference>
<feature type="domain" description="Carrier" evidence="5">
    <location>
        <begin position="4028"/>
        <end position="4102"/>
    </location>
</feature>
<keyword evidence="3" id="KW-0596">Phosphopantetheine</keyword>
<dbReference type="PROSITE" id="PS00012">
    <property type="entry name" value="PHOSPHOPANTETHEINE"/>
    <property type="match status" value="5"/>
</dbReference>
<dbReference type="InterPro" id="IPR000873">
    <property type="entry name" value="AMP-dep_synth/lig_dom"/>
</dbReference>
<dbReference type="PANTHER" id="PTHR45527">
    <property type="entry name" value="NONRIBOSOMAL PEPTIDE SYNTHETASE"/>
    <property type="match status" value="1"/>
</dbReference>
<dbReference type="SUPFAM" id="SSF47336">
    <property type="entry name" value="ACP-like"/>
    <property type="match status" value="6"/>
</dbReference>
<feature type="domain" description="Carrier" evidence="5">
    <location>
        <begin position="6144"/>
        <end position="6218"/>
    </location>
</feature>
<dbReference type="InterPro" id="IPR010071">
    <property type="entry name" value="AA_adenyl_dom"/>
</dbReference>
<feature type="domain" description="Carrier" evidence="5">
    <location>
        <begin position="5094"/>
        <end position="5168"/>
    </location>
</feature>
<dbReference type="SUPFAM" id="SSF56801">
    <property type="entry name" value="Acetyl-CoA synthetase-like"/>
    <property type="match status" value="6"/>
</dbReference>
<dbReference type="CDD" id="cd17643">
    <property type="entry name" value="A_NRPS_Cytc1-like"/>
    <property type="match status" value="4"/>
</dbReference>
<name>A0A8J3LNU0_9ACTN</name>
<evidence type="ECO:0000256" key="3">
    <source>
        <dbReference type="ARBA" id="ARBA00022450"/>
    </source>
</evidence>
<dbReference type="FunFam" id="3.40.50.980:FF:000001">
    <property type="entry name" value="Non-ribosomal peptide synthetase"/>
    <property type="match status" value="6"/>
</dbReference>
<dbReference type="GO" id="GO:0008610">
    <property type="term" value="P:lipid biosynthetic process"/>
    <property type="evidence" value="ECO:0007669"/>
    <property type="project" value="UniProtKB-ARBA"/>
</dbReference>
<dbReference type="Gene3D" id="3.40.50.12780">
    <property type="entry name" value="N-terminal domain of ligase-like"/>
    <property type="match status" value="4"/>
</dbReference>
<dbReference type="InterPro" id="IPR045851">
    <property type="entry name" value="AMP-bd_C_sf"/>
</dbReference>
<organism evidence="6 7">
    <name type="scientific">Catellatospora methionotrophica</name>
    <dbReference type="NCBI Taxonomy" id="121620"/>
    <lineage>
        <taxon>Bacteria</taxon>
        <taxon>Bacillati</taxon>
        <taxon>Actinomycetota</taxon>
        <taxon>Actinomycetes</taxon>
        <taxon>Micromonosporales</taxon>
        <taxon>Micromonosporaceae</taxon>
        <taxon>Catellatospora</taxon>
    </lineage>
</organism>